<feature type="chain" id="PRO_5021353717" description="Secreted protein" evidence="1">
    <location>
        <begin position="23"/>
        <end position="117"/>
    </location>
</feature>
<dbReference type="AlphaFoldDB" id="A0A4Y2F853"/>
<name>A0A4Y2F853_ARAVE</name>
<keyword evidence="1" id="KW-0732">Signal</keyword>
<keyword evidence="3" id="KW-1185">Reference proteome</keyword>
<dbReference type="Proteomes" id="UP000499080">
    <property type="component" value="Unassembled WGS sequence"/>
</dbReference>
<comment type="caution">
    <text evidence="2">The sequence shown here is derived from an EMBL/GenBank/DDBJ whole genome shotgun (WGS) entry which is preliminary data.</text>
</comment>
<evidence type="ECO:0008006" key="4">
    <source>
        <dbReference type="Google" id="ProtNLM"/>
    </source>
</evidence>
<gene>
    <name evidence="2" type="ORF">AVEN_205603_1</name>
</gene>
<proteinExistence type="predicted"/>
<reference evidence="2 3" key="1">
    <citation type="journal article" date="2019" name="Sci. Rep.">
        <title>Orb-weaving spider Araneus ventricosus genome elucidates the spidroin gene catalogue.</title>
        <authorList>
            <person name="Kono N."/>
            <person name="Nakamura H."/>
            <person name="Ohtoshi R."/>
            <person name="Moran D.A.P."/>
            <person name="Shinohara A."/>
            <person name="Yoshida Y."/>
            <person name="Fujiwara M."/>
            <person name="Mori M."/>
            <person name="Tomita M."/>
            <person name="Arakawa K."/>
        </authorList>
    </citation>
    <scope>NUCLEOTIDE SEQUENCE [LARGE SCALE GENOMIC DNA]</scope>
</reference>
<evidence type="ECO:0000313" key="3">
    <source>
        <dbReference type="Proteomes" id="UP000499080"/>
    </source>
</evidence>
<protein>
    <recommendedName>
        <fullName evidence="4">Secreted protein</fullName>
    </recommendedName>
</protein>
<dbReference type="EMBL" id="BGPR01000830">
    <property type="protein sequence ID" value="GBM37167.1"/>
    <property type="molecule type" value="Genomic_DNA"/>
</dbReference>
<evidence type="ECO:0000313" key="2">
    <source>
        <dbReference type="EMBL" id="GBM37167.1"/>
    </source>
</evidence>
<sequence length="117" mass="13195">MGPCVLFLVSLSFSSSDYGANGVDWYHDVLDPLFKVPLVLIKCVLSSSRQYGVNCYHGVLSLIGERIVIITCLRIEFGENSAVVVRTRVRNFRVPGSKPDATKHQPCMLTWFTFYFT</sequence>
<accession>A0A4Y2F853</accession>
<evidence type="ECO:0000256" key="1">
    <source>
        <dbReference type="SAM" id="SignalP"/>
    </source>
</evidence>
<feature type="signal peptide" evidence="1">
    <location>
        <begin position="1"/>
        <end position="22"/>
    </location>
</feature>
<organism evidence="2 3">
    <name type="scientific">Araneus ventricosus</name>
    <name type="common">Orbweaver spider</name>
    <name type="synonym">Epeira ventricosa</name>
    <dbReference type="NCBI Taxonomy" id="182803"/>
    <lineage>
        <taxon>Eukaryota</taxon>
        <taxon>Metazoa</taxon>
        <taxon>Ecdysozoa</taxon>
        <taxon>Arthropoda</taxon>
        <taxon>Chelicerata</taxon>
        <taxon>Arachnida</taxon>
        <taxon>Araneae</taxon>
        <taxon>Araneomorphae</taxon>
        <taxon>Entelegynae</taxon>
        <taxon>Araneoidea</taxon>
        <taxon>Araneidae</taxon>
        <taxon>Araneus</taxon>
    </lineage>
</organism>